<organism evidence="2 3">
    <name type="scientific">Thalassoglobus neptunius</name>
    <dbReference type="NCBI Taxonomy" id="1938619"/>
    <lineage>
        <taxon>Bacteria</taxon>
        <taxon>Pseudomonadati</taxon>
        <taxon>Planctomycetota</taxon>
        <taxon>Planctomycetia</taxon>
        <taxon>Planctomycetales</taxon>
        <taxon>Planctomycetaceae</taxon>
        <taxon>Thalassoglobus</taxon>
    </lineage>
</organism>
<feature type="compositionally biased region" description="Polar residues" evidence="1">
    <location>
        <begin position="57"/>
        <end position="66"/>
    </location>
</feature>
<evidence type="ECO:0000313" key="2">
    <source>
        <dbReference type="EMBL" id="TWT58639.1"/>
    </source>
</evidence>
<dbReference type="RefSeq" id="WP_146509173.1">
    <property type="nucleotide sequence ID" value="NZ_SIHI01000001.1"/>
</dbReference>
<keyword evidence="3" id="KW-1185">Reference proteome</keyword>
<feature type="region of interest" description="Disordered" evidence="1">
    <location>
        <begin position="38"/>
        <end position="66"/>
    </location>
</feature>
<accession>A0A5C5X7J9</accession>
<comment type="caution">
    <text evidence="2">The sequence shown here is derived from an EMBL/GenBank/DDBJ whole genome shotgun (WGS) entry which is preliminary data.</text>
</comment>
<dbReference type="Proteomes" id="UP000317243">
    <property type="component" value="Unassembled WGS sequence"/>
</dbReference>
<feature type="region of interest" description="Disordered" evidence="1">
    <location>
        <begin position="141"/>
        <end position="168"/>
    </location>
</feature>
<name>A0A5C5X7J9_9PLAN</name>
<reference evidence="2 3" key="1">
    <citation type="submission" date="2019-02" db="EMBL/GenBank/DDBJ databases">
        <title>Deep-cultivation of Planctomycetes and their phenomic and genomic characterization uncovers novel biology.</title>
        <authorList>
            <person name="Wiegand S."/>
            <person name="Jogler M."/>
            <person name="Boedeker C."/>
            <person name="Pinto D."/>
            <person name="Vollmers J."/>
            <person name="Rivas-Marin E."/>
            <person name="Kohn T."/>
            <person name="Peeters S.H."/>
            <person name="Heuer A."/>
            <person name="Rast P."/>
            <person name="Oberbeckmann S."/>
            <person name="Bunk B."/>
            <person name="Jeske O."/>
            <person name="Meyerdierks A."/>
            <person name="Storesund J.E."/>
            <person name="Kallscheuer N."/>
            <person name="Luecker S."/>
            <person name="Lage O.M."/>
            <person name="Pohl T."/>
            <person name="Merkel B.J."/>
            <person name="Hornburger P."/>
            <person name="Mueller R.-W."/>
            <person name="Bruemmer F."/>
            <person name="Labrenz M."/>
            <person name="Spormann A.M."/>
            <person name="Op Den Camp H."/>
            <person name="Overmann J."/>
            <person name="Amann R."/>
            <person name="Jetten M.S.M."/>
            <person name="Mascher T."/>
            <person name="Medema M.H."/>
            <person name="Devos D.P."/>
            <person name="Kaster A.-K."/>
            <person name="Ovreas L."/>
            <person name="Rohde M."/>
            <person name="Galperin M.Y."/>
            <person name="Jogler C."/>
        </authorList>
    </citation>
    <scope>NUCLEOTIDE SEQUENCE [LARGE SCALE GENOMIC DNA]</scope>
    <source>
        <strain evidence="2 3">KOR42</strain>
    </source>
</reference>
<sequence>MKRSITEMKARGLVVVCSGLMLAISLFGNVQRVSAQDADESAKQQTDSSDNEESTKASETSEQTTVVVPAQPAPWILRPYRIRVIVSVGPHANLRFANQPMFTDRVERLISAEVHKMWEVDVIHADEKTWITEAQLESLEEFTSEASSSEAEADESSEAEKTPPTDEFDKTILCTISSSPGRYDVATREWDENSQSLGSFHSATILDHRDLQAEAARLILESFRPLAELETIEDEKIEFLIRAGELFARNPEMMQFQPGDYLVPYFRYLDRQRVVQRIQPIPWTYLKVESITRSRMQVSMTSAFRAPIAGSRRRVEVMAMRIRPHLPATEVLIYPRGDRLNPLVGFRCEVMNRLPTEEDKVEDRLKLQTDRRGIVTIPADHENPVQFLFVYSGEALLARVPLIPGYEPFLEIEVPDDTHRLNVEGEVTLLQSELIDVVATREVLMARTRGAAKKKDWENVSKFLVQLQELPTLENFRNRIEGLEVRGVYEARAAHDRVAESRVKRLCRGIRESAEKHLDPFRIAEFRRQMDEERRNSG</sequence>
<proteinExistence type="predicted"/>
<protein>
    <submittedName>
        <fullName evidence="2">Uncharacterized protein</fullName>
    </submittedName>
</protein>
<dbReference type="EMBL" id="SIHI01000001">
    <property type="protein sequence ID" value="TWT58639.1"/>
    <property type="molecule type" value="Genomic_DNA"/>
</dbReference>
<dbReference type="OrthoDB" id="240747at2"/>
<feature type="compositionally biased region" description="Basic and acidic residues" evidence="1">
    <location>
        <begin position="158"/>
        <end position="168"/>
    </location>
</feature>
<evidence type="ECO:0000313" key="3">
    <source>
        <dbReference type="Proteomes" id="UP000317243"/>
    </source>
</evidence>
<dbReference type="AlphaFoldDB" id="A0A5C5X7J9"/>
<evidence type="ECO:0000256" key="1">
    <source>
        <dbReference type="SAM" id="MobiDB-lite"/>
    </source>
</evidence>
<gene>
    <name evidence="2" type="ORF">KOR42_20210</name>
</gene>